<organism evidence="6 7">
    <name type="scientific">Cryobacterium algoritolerans</name>
    <dbReference type="NCBI Taxonomy" id="1259184"/>
    <lineage>
        <taxon>Bacteria</taxon>
        <taxon>Bacillati</taxon>
        <taxon>Actinomycetota</taxon>
        <taxon>Actinomycetes</taxon>
        <taxon>Micrococcales</taxon>
        <taxon>Microbacteriaceae</taxon>
        <taxon>Cryobacterium</taxon>
    </lineage>
</organism>
<dbReference type="Pfam" id="PF13407">
    <property type="entry name" value="Peripla_BP_4"/>
    <property type="match status" value="1"/>
</dbReference>
<dbReference type="PANTHER" id="PTHR46847:SF1">
    <property type="entry name" value="D-ALLOSE-BINDING PERIPLASMIC PROTEIN-RELATED"/>
    <property type="match status" value="1"/>
</dbReference>
<keyword evidence="7" id="KW-1185">Reference proteome</keyword>
<evidence type="ECO:0000259" key="5">
    <source>
        <dbReference type="Pfam" id="PF13407"/>
    </source>
</evidence>
<evidence type="ECO:0000256" key="2">
    <source>
        <dbReference type="ARBA" id="ARBA00007639"/>
    </source>
</evidence>
<dbReference type="SUPFAM" id="SSF53822">
    <property type="entry name" value="Periplasmic binding protein-like I"/>
    <property type="match status" value="1"/>
</dbReference>
<proteinExistence type="inferred from homology"/>
<dbReference type="AlphaFoldDB" id="A0A4V3IFD1"/>
<dbReference type="PROSITE" id="PS51257">
    <property type="entry name" value="PROKAR_LIPOPROTEIN"/>
    <property type="match status" value="1"/>
</dbReference>
<dbReference type="InterPro" id="IPR028082">
    <property type="entry name" value="Peripla_BP_I"/>
</dbReference>
<accession>A0A4V3IFD1</accession>
<sequence>MRIRVLSAMAMMASLALLATGCSSPNSAASTAAPASSASADTAAMSATLDYIASGLPTLTGKKIAYLTECATQNTFCQTRWQGAQDAAKKIGAEITLFDAAFTPATQLQQVQDAIQKGFDGYVLSPVADSTGCANFKLLKATDKPVVNINSPMCGNADFTAGTAGFVAMQTESFFLEHIENAFASCEKACKAVAVGGFVGSDLFTRWENAIKTASAKYPNVNVVVDQPGSFDPKAALTVVQDALSSHPDAELVISSWDDMTRGVEQAIVAAGKAPGTDVRIYSVGGTTLGLEQVKAGKWTETSVLLPYEESYYGVVQLANALDGGKGITGFTYLAQSPIIVDGPGSIFLTTDNADTFTPEY</sequence>
<evidence type="ECO:0000313" key="6">
    <source>
        <dbReference type="EMBL" id="TFC19731.1"/>
    </source>
</evidence>
<feature type="chain" id="PRO_5020754229" evidence="4">
    <location>
        <begin position="29"/>
        <end position="361"/>
    </location>
</feature>
<dbReference type="Gene3D" id="3.40.50.2300">
    <property type="match status" value="2"/>
</dbReference>
<name>A0A4V3IFD1_9MICO</name>
<comment type="subcellular location">
    <subcellularLocation>
        <location evidence="1">Cell envelope</location>
    </subcellularLocation>
</comment>
<reference evidence="6 7" key="1">
    <citation type="submission" date="2019-03" db="EMBL/GenBank/DDBJ databases">
        <title>Genomics of glacier-inhabiting Cryobacterium strains.</title>
        <authorList>
            <person name="Liu Q."/>
            <person name="Xin Y.-H."/>
        </authorList>
    </citation>
    <scope>NUCLEOTIDE SEQUENCE [LARGE SCALE GENOMIC DNA]</scope>
    <source>
        <strain evidence="6 7">MDT1-3</strain>
    </source>
</reference>
<protein>
    <submittedName>
        <fullName evidence="6">Sugar ABC transporter substrate-binding protein</fullName>
    </submittedName>
</protein>
<dbReference type="OrthoDB" id="9813037at2"/>
<evidence type="ECO:0000256" key="1">
    <source>
        <dbReference type="ARBA" id="ARBA00004196"/>
    </source>
</evidence>
<dbReference type="InterPro" id="IPR025997">
    <property type="entry name" value="SBP_2_dom"/>
</dbReference>
<comment type="caution">
    <text evidence="6">The sequence shown here is derived from an EMBL/GenBank/DDBJ whole genome shotgun (WGS) entry which is preliminary data.</text>
</comment>
<gene>
    <name evidence="6" type="ORF">E3O19_01865</name>
</gene>
<evidence type="ECO:0000313" key="7">
    <source>
        <dbReference type="Proteomes" id="UP000298412"/>
    </source>
</evidence>
<dbReference type="GO" id="GO:0030313">
    <property type="term" value="C:cell envelope"/>
    <property type="evidence" value="ECO:0007669"/>
    <property type="project" value="UniProtKB-SubCell"/>
</dbReference>
<dbReference type="CDD" id="cd01536">
    <property type="entry name" value="PBP1_ABC_sugar_binding-like"/>
    <property type="match status" value="1"/>
</dbReference>
<dbReference type="Proteomes" id="UP000298412">
    <property type="component" value="Unassembled WGS sequence"/>
</dbReference>
<dbReference type="PANTHER" id="PTHR46847">
    <property type="entry name" value="D-ALLOSE-BINDING PERIPLASMIC PROTEIN-RELATED"/>
    <property type="match status" value="1"/>
</dbReference>
<feature type="signal peptide" evidence="4">
    <location>
        <begin position="1"/>
        <end position="28"/>
    </location>
</feature>
<feature type="domain" description="Periplasmic binding protein" evidence="5">
    <location>
        <begin position="71"/>
        <end position="325"/>
    </location>
</feature>
<keyword evidence="3 4" id="KW-0732">Signal</keyword>
<dbReference type="GO" id="GO:0030246">
    <property type="term" value="F:carbohydrate binding"/>
    <property type="evidence" value="ECO:0007669"/>
    <property type="project" value="UniProtKB-ARBA"/>
</dbReference>
<evidence type="ECO:0000256" key="4">
    <source>
        <dbReference type="SAM" id="SignalP"/>
    </source>
</evidence>
<comment type="similarity">
    <text evidence="2">Belongs to the bacterial solute-binding protein 2 family.</text>
</comment>
<evidence type="ECO:0000256" key="3">
    <source>
        <dbReference type="ARBA" id="ARBA00022729"/>
    </source>
</evidence>
<dbReference type="EMBL" id="SOFP01000010">
    <property type="protein sequence ID" value="TFC19731.1"/>
    <property type="molecule type" value="Genomic_DNA"/>
</dbReference>